<name>A0A2Y9RMN7_TRIMA</name>
<keyword evidence="11" id="KW-1185">Reference proteome</keyword>
<keyword evidence="5 10" id="KW-1133">Transmembrane helix</keyword>
<feature type="transmembrane region" description="Helical" evidence="10">
    <location>
        <begin position="71"/>
        <end position="91"/>
    </location>
</feature>
<dbReference type="InterPro" id="IPR042916">
    <property type="entry name" value="CLEC12A/B"/>
</dbReference>
<dbReference type="InterPro" id="IPR016186">
    <property type="entry name" value="C-type_lectin-like/link_sf"/>
</dbReference>
<dbReference type="GeneID" id="111822325"/>
<dbReference type="InterPro" id="IPR016187">
    <property type="entry name" value="CTDL_fold"/>
</dbReference>
<evidence type="ECO:0000256" key="7">
    <source>
        <dbReference type="ARBA" id="ARBA00023157"/>
    </source>
</evidence>
<evidence type="ECO:0000256" key="5">
    <source>
        <dbReference type="ARBA" id="ARBA00022989"/>
    </source>
</evidence>
<evidence type="ECO:0000256" key="8">
    <source>
        <dbReference type="ARBA" id="ARBA00023170"/>
    </source>
</evidence>
<gene>
    <name evidence="12" type="primary">LOC111822325</name>
</gene>
<evidence type="ECO:0000256" key="10">
    <source>
        <dbReference type="SAM" id="Phobius"/>
    </source>
</evidence>
<dbReference type="Proteomes" id="UP000248480">
    <property type="component" value="Unplaced"/>
</dbReference>
<dbReference type="PANTHER" id="PTHR47647:SF1">
    <property type="entry name" value="C-TYPE LECTIN DOMAIN FAMILY 12 MEMBER B"/>
    <property type="match status" value="1"/>
</dbReference>
<evidence type="ECO:0000313" key="12">
    <source>
        <dbReference type="RefSeq" id="XP_023596385.1"/>
    </source>
</evidence>
<dbReference type="GO" id="GO:0009897">
    <property type="term" value="C:external side of plasma membrane"/>
    <property type="evidence" value="ECO:0007669"/>
    <property type="project" value="TreeGrafter"/>
</dbReference>
<keyword evidence="4" id="KW-0735">Signal-anchor</keyword>
<reference evidence="12" key="1">
    <citation type="submission" date="2025-08" db="UniProtKB">
        <authorList>
            <consortium name="RefSeq"/>
        </authorList>
    </citation>
    <scope>IDENTIFICATION</scope>
</reference>
<dbReference type="Gene3D" id="3.10.100.10">
    <property type="entry name" value="Mannose-Binding Protein A, subunit A"/>
    <property type="match status" value="1"/>
</dbReference>
<evidence type="ECO:0000256" key="6">
    <source>
        <dbReference type="ARBA" id="ARBA00023136"/>
    </source>
</evidence>
<dbReference type="AlphaFoldDB" id="A0A2Y9RMN7"/>
<dbReference type="PANTHER" id="PTHR47647">
    <property type="entry name" value="C-TYPE LECTIN DOMAIN FAMILY 12 MEMBER B"/>
    <property type="match status" value="1"/>
</dbReference>
<keyword evidence="6 10" id="KW-0472">Membrane</keyword>
<dbReference type="GO" id="GO:0030545">
    <property type="term" value="F:signaling receptor regulator activity"/>
    <property type="evidence" value="ECO:0007669"/>
    <property type="project" value="InterPro"/>
</dbReference>
<evidence type="ECO:0000256" key="2">
    <source>
        <dbReference type="ARBA" id="ARBA00022475"/>
    </source>
</evidence>
<keyword evidence="3 10" id="KW-0812">Transmembrane</keyword>
<dbReference type="InParanoid" id="A0A2Y9RMN7"/>
<keyword evidence="2" id="KW-1003">Cell membrane</keyword>
<accession>A0A2Y9RMN7</accession>
<protein>
    <submittedName>
        <fullName evidence="12">C-type lectin domain family 12 member A-like isoform X1</fullName>
    </submittedName>
</protein>
<evidence type="ECO:0000256" key="9">
    <source>
        <dbReference type="ARBA" id="ARBA00023180"/>
    </source>
</evidence>
<dbReference type="KEGG" id="tmu:111822325"/>
<proteinExistence type="predicted"/>
<evidence type="ECO:0000256" key="1">
    <source>
        <dbReference type="ARBA" id="ARBA00004401"/>
    </source>
</evidence>
<dbReference type="GO" id="GO:0019903">
    <property type="term" value="F:protein phosphatase binding"/>
    <property type="evidence" value="ECO:0007669"/>
    <property type="project" value="TreeGrafter"/>
</dbReference>
<evidence type="ECO:0000256" key="3">
    <source>
        <dbReference type="ARBA" id="ARBA00022692"/>
    </source>
</evidence>
<sequence length="250" mass="28624">MPEEVTYATLKFPDSPKMKTLQESYSQKRADNQEVQELELHGGAETGTERIKSTVKLSESRGQRASSCKRYQFLCISLMLHLVLLASLGTLELMCYQQFILCTKGTTSEPPQSITEQLKRNLTLCVEMYNNVSSEHIISKNLSENKIRKLKNLVSQYCKDLKQKRKDPTCSKLWISHGEKCYYFSTEQKNHFCFEKNNSDCTMNHSLLMSINNEMNSNRAQSVLGFVLFIHCLPSPNSSVELNCTLNHES</sequence>
<keyword evidence="7" id="KW-1015">Disulfide bond</keyword>
<evidence type="ECO:0000256" key="4">
    <source>
        <dbReference type="ARBA" id="ARBA00022968"/>
    </source>
</evidence>
<comment type="subcellular location">
    <subcellularLocation>
        <location evidence="1">Cell membrane</location>
        <topology evidence="1">Single-pass type II membrane protein</topology>
    </subcellularLocation>
</comment>
<keyword evidence="8" id="KW-0675">Receptor</keyword>
<dbReference type="RefSeq" id="XP_023596385.1">
    <property type="nucleotide sequence ID" value="XM_023740617.1"/>
</dbReference>
<dbReference type="SUPFAM" id="SSF56436">
    <property type="entry name" value="C-type lectin-like"/>
    <property type="match status" value="1"/>
</dbReference>
<evidence type="ECO:0000313" key="11">
    <source>
        <dbReference type="Proteomes" id="UP000248480"/>
    </source>
</evidence>
<organism evidence="11 12">
    <name type="scientific">Trichechus manatus latirostris</name>
    <name type="common">Florida manatee</name>
    <dbReference type="NCBI Taxonomy" id="127582"/>
    <lineage>
        <taxon>Eukaryota</taxon>
        <taxon>Metazoa</taxon>
        <taxon>Chordata</taxon>
        <taxon>Craniata</taxon>
        <taxon>Vertebrata</taxon>
        <taxon>Euteleostomi</taxon>
        <taxon>Mammalia</taxon>
        <taxon>Eutheria</taxon>
        <taxon>Afrotheria</taxon>
        <taxon>Sirenia</taxon>
        <taxon>Trichechidae</taxon>
        <taxon>Trichechus</taxon>
    </lineage>
</organism>
<keyword evidence="9" id="KW-0325">Glycoprotein</keyword>
<dbReference type="GO" id="GO:0002769">
    <property type="term" value="P:natural killer cell inhibitory signaling pathway"/>
    <property type="evidence" value="ECO:0007669"/>
    <property type="project" value="TreeGrafter"/>
</dbReference>